<dbReference type="InterPro" id="IPR011989">
    <property type="entry name" value="ARM-like"/>
</dbReference>
<dbReference type="FunFam" id="1.25.10.10:FF:001016">
    <property type="entry name" value="Importin subunit alpha"/>
    <property type="match status" value="1"/>
</dbReference>
<dbReference type="Proteomes" id="UP000000600">
    <property type="component" value="Unassembled WGS sequence"/>
</dbReference>
<sequence>MKNSQKLGGNQKIQQIYNHEEMLEQEEMSKQLKDQLSLILNTSNEQITVKEALEAIKSENLLETHKALIQLRKTLSVLLFQQFNKNFDQAELFTNELVPLLFYLIQFGSTYIIKLEATCQINYIYQKSSPFLQGAKVKFQEQSLKMAFFNWLCPSSRMKTQNCQSSQQSYWVNWQENQSNTEIAYSKSKMELKYEATYVWCLANMCIGRPSPKFELIRPAFNIFMKVIMYEPTPINIKMINDAIWALGYMLDGEPTRINILIEQGIIKRLMELMHQCNFVSILRIFECIFQGNQEQIRYLLECGFLSEIRNILDPKSREKSGNMIQTFAATETLFKVLSNQNFLISLFRSLSDENSEIRGDALEMIGNAVQHGTNEDVNQMVKNKLIQSVLGMLELAQDRDIPSHHLKKGLEILIRILRKGEIRSKDRQDNQLMEKMQYKSYYPLNRMTLRNMLTSLNRNSPYEYIKIIKLYPIFPPRMLALFMLIPLVVRAILQYTVNYGEVKTLFNINDALEAELILLDPTEEAQCSLLSPTIQFQEETIHLLSEYTDTDTDDLLIDMITTNEETQIGLTASSNLFYFYNSTNTTTLYKLSINFDQEILPQLLYSPQQLIIIYPKIAYSVDIQQGSVWKLVPTLQGRTNRYYSKIINSYLISAVGSDGLDIYRNLTLLESLNTGSIGLQSIDFRDFAVYQLNERKFLIFILCKINGVVVVEVSFLREQVAFKVLLKQIGPRSDGIVIDIWDQSNVFVAYKSSHYHYLVHYNIEPYNKKWSSIAKYNISNRIIDIDVNENYVLVQGTYNHHFIQYKKQQNSVSFRLGSVKQFVSSQNYIYGTTSNYLFKFRPLIQPYSIKCYIESDQQFIRQKYKLLYKTQLNWQSTEFEVLFNQMPFSISSNLIILIIIFSIIILLAILAAYQYKQYQHRNNEKVNLEQRIQYLPQNRASKLLMPHTFRTNQQHVEQKMNTMNFTDETIYPKDKKIF</sequence>
<keyword evidence="2" id="KW-0813">Transport</keyword>
<accession>A0CEN1</accession>
<evidence type="ECO:0000256" key="2">
    <source>
        <dbReference type="ARBA" id="ARBA00022448"/>
    </source>
</evidence>
<keyword evidence="4" id="KW-0812">Transmembrane</keyword>
<dbReference type="AlphaFoldDB" id="A0CEN1"/>
<keyword evidence="4" id="KW-0472">Membrane</keyword>
<gene>
    <name evidence="5" type="ORF">GSPATT00037687001</name>
</gene>
<evidence type="ECO:0000313" key="6">
    <source>
        <dbReference type="Proteomes" id="UP000000600"/>
    </source>
</evidence>
<dbReference type="HOGENOM" id="CLU_303945_0_0_1"/>
<organism evidence="5 6">
    <name type="scientific">Paramecium tetraurelia</name>
    <dbReference type="NCBI Taxonomy" id="5888"/>
    <lineage>
        <taxon>Eukaryota</taxon>
        <taxon>Sar</taxon>
        <taxon>Alveolata</taxon>
        <taxon>Ciliophora</taxon>
        <taxon>Intramacronucleata</taxon>
        <taxon>Oligohymenophorea</taxon>
        <taxon>Peniculida</taxon>
        <taxon>Parameciidae</taxon>
        <taxon>Paramecium</taxon>
    </lineage>
</organism>
<dbReference type="Gene3D" id="1.25.10.10">
    <property type="entry name" value="Leucine-rich Repeat Variant"/>
    <property type="match status" value="1"/>
</dbReference>
<evidence type="ECO:0000256" key="3">
    <source>
        <dbReference type="ARBA" id="ARBA00022927"/>
    </source>
</evidence>
<dbReference type="GO" id="GO:0006607">
    <property type="term" value="P:NLS-bearing protein import into nucleus"/>
    <property type="evidence" value="ECO:0000318"/>
    <property type="project" value="GO_Central"/>
</dbReference>
<dbReference type="eggNOG" id="KOG0166">
    <property type="taxonomic scope" value="Eukaryota"/>
</dbReference>
<dbReference type="GO" id="GO:0061608">
    <property type="term" value="F:nuclear import signal receptor activity"/>
    <property type="evidence" value="ECO:0000318"/>
    <property type="project" value="GO_Central"/>
</dbReference>
<dbReference type="GO" id="GO:0008139">
    <property type="term" value="F:nuclear localization sequence binding"/>
    <property type="evidence" value="ECO:0000318"/>
    <property type="project" value="GO_Central"/>
</dbReference>
<name>A0CEN1_PARTE</name>
<keyword evidence="4" id="KW-1133">Transmembrane helix</keyword>
<dbReference type="InParanoid" id="A0CEN1"/>
<dbReference type="GeneID" id="5022429"/>
<dbReference type="PANTHER" id="PTHR23316">
    <property type="entry name" value="IMPORTIN ALPHA"/>
    <property type="match status" value="1"/>
</dbReference>
<keyword evidence="3" id="KW-0653">Protein transport</keyword>
<protein>
    <submittedName>
        <fullName evidence="5">Uncharacterized protein</fullName>
    </submittedName>
</protein>
<dbReference type="STRING" id="5888.A0CEN1"/>
<dbReference type="RefSeq" id="XP_001436645.1">
    <property type="nucleotide sequence ID" value="XM_001436608.1"/>
</dbReference>
<dbReference type="OMA" id="RIVECIF"/>
<dbReference type="KEGG" id="ptm:GSPATT00037687001"/>
<keyword evidence="6" id="KW-1185">Reference proteome</keyword>
<dbReference type="OrthoDB" id="307740at2759"/>
<evidence type="ECO:0000256" key="1">
    <source>
        <dbReference type="ARBA" id="ARBA00010394"/>
    </source>
</evidence>
<reference evidence="5 6" key="1">
    <citation type="journal article" date="2006" name="Nature">
        <title>Global trends of whole-genome duplications revealed by the ciliate Paramecium tetraurelia.</title>
        <authorList>
            <consortium name="Genoscope"/>
            <person name="Aury J.-M."/>
            <person name="Jaillon O."/>
            <person name="Duret L."/>
            <person name="Noel B."/>
            <person name="Jubin C."/>
            <person name="Porcel B.M."/>
            <person name="Segurens B."/>
            <person name="Daubin V."/>
            <person name="Anthouard V."/>
            <person name="Aiach N."/>
            <person name="Arnaiz O."/>
            <person name="Billaut A."/>
            <person name="Beisson J."/>
            <person name="Blanc I."/>
            <person name="Bouhouche K."/>
            <person name="Camara F."/>
            <person name="Duharcourt S."/>
            <person name="Guigo R."/>
            <person name="Gogendeau D."/>
            <person name="Katinka M."/>
            <person name="Keller A.-M."/>
            <person name="Kissmehl R."/>
            <person name="Klotz C."/>
            <person name="Koll F."/>
            <person name="Le Moue A."/>
            <person name="Lepere C."/>
            <person name="Malinsky S."/>
            <person name="Nowacki M."/>
            <person name="Nowak J.K."/>
            <person name="Plattner H."/>
            <person name="Poulain J."/>
            <person name="Ruiz F."/>
            <person name="Serrano V."/>
            <person name="Zagulski M."/>
            <person name="Dessen P."/>
            <person name="Betermier M."/>
            <person name="Weissenbach J."/>
            <person name="Scarpelli C."/>
            <person name="Schachter V."/>
            <person name="Sperling L."/>
            <person name="Meyer E."/>
            <person name="Cohen J."/>
            <person name="Wincker P."/>
        </authorList>
    </citation>
    <scope>NUCLEOTIDE SEQUENCE [LARGE SCALE GENOMIC DNA]</scope>
    <source>
        <strain evidence="5 6">Stock d4-2</strain>
    </source>
</reference>
<comment type="similarity">
    <text evidence="1">Belongs to the importin alpha family.</text>
</comment>
<dbReference type="InterPro" id="IPR016024">
    <property type="entry name" value="ARM-type_fold"/>
</dbReference>
<feature type="transmembrane region" description="Helical" evidence="4">
    <location>
        <begin position="895"/>
        <end position="914"/>
    </location>
</feature>
<dbReference type="GO" id="GO:0005634">
    <property type="term" value="C:nucleus"/>
    <property type="evidence" value="ECO:0000318"/>
    <property type="project" value="GO_Central"/>
</dbReference>
<evidence type="ECO:0000313" key="5">
    <source>
        <dbReference type="EMBL" id="CAK69248.1"/>
    </source>
</evidence>
<evidence type="ECO:0000256" key="4">
    <source>
        <dbReference type="SAM" id="Phobius"/>
    </source>
</evidence>
<dbReference type="EMBL" id="CT868066">
    <property type="protein sequence ID" value="CAK69248.1"/>
    <property type="molecule type" value="Genomic_DNA"/>
</dbReference>
<dbReference type="SUPFAM" id="SSF48371">
    <property type="entry name" value="ARM repeat"/>
    <property type="match status" value="1"/>
</dbReference>
<proteinExistence type="inferred from homology"/>